<dbReference type="OrthoDB" id="2018619at2759"/>
<name>A0A6A5YRG0_9PLEO</name>
<evidence type="ECO:0000256" key="4">
    <source>
        <dbReference type="ARBA" id="ARBA00022989"/>
    </source>
</evidence>
<dbReference type="Pfam" id="PF02133">
    <property type="entry name" value="Transp_cyt_pur"/>
    <property type="match status" value="1"/>
</dbReference>
<feature type="transmembrane region" description="Helical" evidence="6">
    <location>
        <begin position="287"/>
        <end position="311"/>
    </location>
</feature>
<feature type="transmembrane region" description="Helical" evidence="6">
    <location>
        <begin position="479"/>
        <end position="502"/>
    </location>
</feature>
<keyword evidence="8" id="KW-1185">Reference proteome</keyword>
<evidence type="ECO:0000313" key="7">
    <source>
        <dbReference type="EMBL" id="KAF2109725.1"/>
    </source>
</evidence>
<dbReference type="AlphaFoldDB" id="A0A6A5YRG0"/>
<feature type="transmembrane region" description="Helical" evidence="6">
    <location>
        <begin position="180"/>
        <end position="198"/>
    </location>
</feature>
<dbReference type="InterPro" id="IPR001248">
    <property type="entry name" value="Pur-cyt_permease"/>
</dbReference>
<comment type="subcellular location">
    <subcellularLocation>
        <location evidence="1">Membrane</location>
        <topology evidence="1">Multi-pass membrane protein</topology>
    </subcellularLocation>
</comment>
<reference evidence="7" key="1">
    <citation type="journal article" date="2020" name="Stud. Mycol.">
        <title>101 Dothideomycetes genomes: a test case for predicting lifestyles and emergence of pathogens.</title>
        <authorList>
            <person name="Haridas S."/>
            <person name="Albert R."/>
            <person name="Binder M."/>
            <person name="Bloem J."/>
            <person name="Labutti K."/>
            <person name="Salamov A."/>
            <person name="Andreopoulos B."/>
            <person name="Baker S."/>
            <person name="Barry K."/>
            <person name="Bills G."/>
            <person name="Bluhm B."/>
            <person name="Cannon C."/>
            <person name="Castanera R."/>
            <person name="Culley D."/>
            <person name="Daum C."/>
            <person name="Ezra D."/>
            <person name="Gonzalez J."/>
            <person name="Henrissat B."/>
            <person name="Kuo A."/>
            <person name="Liang C."/>
            <person name="Lipzen A."/>
            <person name="Lutzoni F."/>
            <person name="Magnuson J."/>
            <person name="Mondo S."/>
            <person name="Nolan M."/>
            <person name="Ohm R."/>
            <person name="Pangilinan J."/>
            <person name="Park H.-J."/>
            <person name="Ramirez L."/>
            <person name="Alfaro M."/>
            <person name="Sun H."/>
            <person name="Tritt A."/>
            <person name="Yoshinaga Y."/>
            <person name="Zwiers L.-H."/>
            <person name="Turgeon B."/>
            <person name="Goodwin S."/>
            <person name="Spatafora J."/>
            <person name="Crous P."/>
            <person name="Grigoriev I."/>
        </authorList>
    </citation>
    <scope>NUCLEOTIDE SEQUENCE</scope>
    <source>
        <strain evidence="7">CBS 627.86</strain>
    </source>
</reference>
<evidence type="ECO:0000256" key="1">
    <source>
        <dbReference type="ARBA" id="ARBA00004141"/>
    </source>
</evidence>
<comment type="similarity">
    <text evidence="2">Belongs to the purine-cytosine permease (2.A.39) family.</text>
</comment>
<protein>
    <submittedName>
        <fullName evidence="7">NCS1 nucleoside transporter</fullName>
    </submittedName>
</protein>
<dbReference type="PANTHER" id="PTHR30618">
    <property type="entry name" value="NCS1 FAMILY PURINE/PYRIMIDINE TRANSPORTER"/>
    <property type="match status" value="1"/>
</dbReference>
<evidence type="ECO:0000313" key="8">
    <source>
        <dbReference type="Proteomes" id="UP000799770"/>
    </source>
</evidence>
<dbReference type="GO" id="GO:0005886">
    <property type="term" value="C:plasma membrane"/>
    <property type="evidence" value="ECO:0007669"/>
    <property type="project" value="TreeGrafter"/>
</dbReference>
<feature type="transmembrane region" description="Helical" evidence="6">
    <location>
        <begin position="49"/>
        <end position="70"/>
    </location>
</feature>
<dbReference type="PANTHER" id="PTHR30618:SF0">
    <property type="entry name" value="PURINE-URACIL PERMEASE NCS1"/>
    <property type="match status" value="1"/>
</dbReference>
<keyword evidence="4 6" id="KW-1133">Transmembrane helix</keyword>
<dbReference type="Gene3D" id="1.10.4160.10">
    <property type="entry name" value="Hydantoin permease"/>
    <property type="match status" value="1"/>
</dbReference>
<evidence type="ECO:0000256" key="5">
    <source>
        <dbReference type="ARBA" id="ARBA00023136"/>
    </source>
</evidence>
<accession>A0A6A5YRG0</accession>
<feature type="transmembrane region" description="Helical" evidence="6">
    <location>
        <begin position="117"/>
        <end position="141"/>
    </location>
</feature>
<keyword evidence="3 6" id="KW-0812">Transmembrane</keyword>
<evidence type="ECO:0000256" key="3">
    <source>
        <dbReference type="ARBA" id="ARBA00022692"/>
    </source>
</evidence>
<proteinExistence type="inferred from homology"/>
<feature type="transmembrane region" description="Helical" evidence="6">
    <location>
        <begin position="394"/>
        <end position="419"/>
    </location>
</feature>
<dbReference type="Proteomes" id="UP000799770">
    <property type="component" value="Unassembled WGS sequence"/>
</dbReference>
<feature type="transmembrane region" description="Helical" evidence="6">
    <location>
        <begin position="82"/>
        <end position="105"/>
    </location>
</feature>
<gene>
    <name evidence="7" type="ORF">BDV96DRAFT_554387</name>
</gene>
<dbReference type="GO" id="GO:0015205">
    <property type="term" value="F:nucleobase transmembrane transporter activity"/>
    <property type="evidence" value="ECO:0007669"/>
    <property type="project" value="TreeGrafter"/>
</dbReference>
<dbReference type="InterPro" id="IPR045225">
    <property type="entry name" value="Uracil/uridine/allantoin_perm"/>
</dbReference>
<feature type="transmembrane region" description="Helical" evidence="6">
    <location>
        <begin position="245"/>
        <end position="266"/>
    </location>
</feature>
<keyword evidence="5 6" id="KW-0472">Membrane</keyword>
<sequence length="543" mass="60097">MAMNRLRTFHDDKLVLFPEPGSFTSEGESTRWSNKDLDPVKRDRKKWEWYHVGGFWIAEGFNVAQMQTLSASVALGLNPGTALVACLVGNLMVTVPVCIMGYVGARFSINFPVIARASFGMWGAYIAMVIRAVVCVIWYGVQCSLGGNAVRCMVEAIWPSFKTWHLNSLPASSSITAPDLLTFALFWIISFPFLFLSIPALRWLFLIKMVLVPLFWVSLFTWALTAAHGWGPLFDIPNRIAEPWTLGYAFCTTIVASISGNATFAINMADITRYARNARSATIAQAFGLPIMITLTELLGAVVAASAQVIYGQVLWNPLTVVELFENRAGKFFAGFMFAFANIGTNVAGNSIPFANDVTGMFPRYMNIRRGQILCAILGFAITPWQIQAKAQRFLAFLNGYSVFLGPLVGILLADYLLVRKCKGYNVYMLFKPHGLYWYTKGVNWRAPVALMCGCAPLLPGLAHAINPALKVSRGILEFYTLSWLDGLVIAGLVYYLLYLAFPFETQSDEEDRAIEVIDGASADSVSNDDVENKGVDWSQVKL</sequence>
<feature type="transmembrane region" description="Helical" evidence="6">
    <location>
        <begin position="370"/>
        <end position="388"/>
    </location>
</feature>
<dbReference type="EMBL" id="ML977341">
    <property type="protein sequence ID" value="KAF2109725.1"/>
    <property type="molecule type" value="Genomic_DNA"/>
</dbReference>
<evidence type="ECO:0000256" key="6">
    <source>
        <dbReference type="SAM" id="Phobius"/>
    </source>
</evidence>
<feature type="transmembrane region" description="Helical" evidence="6">
    <location>
        <begin position="205"/>
        <end position="225"/>
    </location>
</feature>
<evidence type="ECO:0000256" key="2">
    <source>
        <dbReference type="ARBA" id="ARBA00008974"/>
    </source>
</evidence>
<organism evidence="7 8">
    <name type="scientific">Lophiotrema nucula</name>
    <dbReference type="NCBI Taxonomy" id="690887"/>
    <lineage>
        <taxon>Eukaryota</taxon>
        <taxon>Fungi</taxon>
        <taxon>Dikarya</taxon>
        <taxon>Ascomycota</taxon>
        <taxon>Pezizomycotina</taxon>
        <taxon>Dothideomycetes</taxon>
        <taxon>Pleosporomycetidae</taxon>
        <taxon>Pleosporales</taxon>
        <taxon>Lophiotremataceae</taxon>
        <taxon>Lophiotrema</taxon>
    </lineage>
</organism>
<feature type="transmembrane region" description="Helical" evidence="6">
    <location>
        <begin position="331"/>
        <end position="349"/>
    </location>
</feature>